<keyword evidence="18" id="KW-1185">Reference proteome</keyword>
<feature type="domain" description="HMA" evidence="16">
    <location>
        <begin position="24"/>
        <end position="87"/>
    </location>
</feature>
<dbReference type="InterPro" id="IPR017969">
    <property type="entry name" value="Heavy-metal-associated_CS"/>
</dbReference>
<dbReference type="OrthoDB" id="9807843at2"/>
<evidence type="ECO:0000313" key="17">
    <source>
        <dbReference type="EMBL" id="CRK74980.1"/>
    </source>
</evidence>
<dbReference type="InterPro" id="IPR023298">
    <property type="entry name" value="ATPase_P-typ_TM_dom_sf"/>
</dbReference>
<dbReference type="InterPro" id="IPR006121">
    <property type="entry name" value="HMA_dom"/>
</dbReference>
<dbReference type="InterPro" id="IPR036412">
    <property type="entry name" value="HAD-like_sf"/>
</dbReference>
<dbReference type="InterPro" id="IPR023214">
    <property type="entry name" value="HAD_sf"/>
</dbReference>
<dbReference type="NCBIfam" id="TIGR01494">
    <property type="entry name" value="ATPase_P-type"/>
    <property type="match status" value="2"/>
</dbReference>
<dbReference type="InterPro" id="IPR059000">
    <property type="entry name" value="ATPase_P-type_domA"/>
</dbReference>
<reference evidence="17 18" key="1">
    <citation type="submission" date="2015-04" db="EMBL/GenBank/DDBJ databases">
        <authorList>
            <person name="Syromyatnikov M.Y."/>
            <person name="Popov V.N."/>
        </authorList>
    </citation>
    <scope>NUCLEOTIDE SEQUENCE [LARGE SCALE GENOMIC DNA]</scope>
    <source>
        <strain evidence="17 18">CECT 5292</strain>
    </source>
</reference>
<name>A0A0U1NJS9_9RHOB</name>
<dbReference type="GO" id="GO:0055070">
    <property type="term" value="P:copper ion homeostasis"/>
    <property type="evidence" value="ECO:0007669"/>
    <property type="project" value="TreeGrafter"/>
</dbReference>
<dbReference type="PRINTS" id="PR00943">
    <property type="entry name" value="CUATPASE"/>
</dbReference>
<keyword evidence="7 15" id="KW-0479">Metal-binding</keyword>
<keyword evidence="17" id="KW-0378">Hydrolase</keyword>
<dbReference type="InterPro" id="IPR008250">
    <property type="entry name" value="ATPase_P-typ_transduc_dom_A_sf"/>
</dbReference>
<dbReference type="InterPro" id="IPR018303">
    <property type="entry name" value="ATPase_P-typ_P_site"/>
</dbReference>
<dbReference type="NCBIfam" id="TIGR01512">
    <property type="entry name" value="ATPase-IB2_Cd"/>
    <property type="match status" value="1"/>
</dbReference>
<evidence type="ECO:0000313" key="18">
    <source>
        <dbReference type="Proteomes" id="UP000048949"/>
    </source>
</evidence>
<dbReference type="Proteomes" id="UP000048949">
    <property type="component" value="Unassembled WGS sequence"/>
</dbReference>
<keyword evidence="11" id="KW-1278">Translocase</keyword>
<dbReference type="PROSITE" id="PS01047">
    <property type="entry name" value="HMA_1"/>
    <property type="match status" value="1"/>
</dbReference>
<accession>A0A0U1NJS9</accession>
<gene>
    <name evidence="17" type="primary">pacS</name>
    <name evidence="17" type="ORF">NIG5292_01021</name>
</gene>
<dbReference type="Pfam" id="PF00702">
    <property type="entry name" value="Hydrolase"/>
    <property type="match status" value="1"/>
</dbReference>
<dbReference type="InterPro" id="IPR027256">
    <property type="entry name" value="P-typ_ATPase_IB"/>
</dbReference>
<dbReference type="InterPro" id="IPR001757">
    <property type="entry name" value="P_typ_ATPase"/>
</dbReference>
<dbReference type="EC" id="3.6.3.-" evidence="17"/>
<evidence type="ECO:0000256" key="1">
    <source>
        <dbReference type="ARBA" id="ARBA00004651"/>
    </source>
</evidence>
<keyword evidence="12 15" id="KW-1133">Transmembrane helix</keyword>
<dbReference type="Gene3D" id="3.40.50.1000">
    <property type="entry name" value="HAD superfamily/HAD-like"/>
    <property type="match status" value="1"/>
</dbReference>
<dbReference type="Gene3D" id="3.40.1110.10">
    <property type="entry name" value="Calcium-transporting ATPase, cytoplasmic domain N"/>
    <property type="match status" value="1"/>
</dbReference>
<dbReference type="GO" id="GO:0005886">
    <property type="term" value="C:plasma membrane"/>
    <property type="evidence" value="ECO:0007669"/>
    <property type="project" value="UniProtKB-SubCell"/>
</dbReference>
<dbReference type="EMBL" id="CVQV01000005">
    <property type="protein sequence ID" value="CRK74980.1"/>
    <property type="molecule type" value="Genomic_DNA"/>
</dbReference>
<keyword evidence="9 15" id="KW-0067">ATP-binding</keyword>
<evidence type="ECO:0000256" key="6">
    <source>
        <dbReference type="ARBA" id="ARBA00022692"/>
    </source>
</evidence>
<dbReference type="PROSITE" id="PS50846">
    <property type="entry name" value="HMA_2"/>
    <property type="match status" value="1"/>
</dbReference>
<keyword evidence="5" id="KW-0597">Phosphoprotein</keyword>
<comment type="similarity">
    <text evidence="2 15">Belongs to the cation transport ATPase (P-type) (TC 3.A.3) family. Type IB subfamily.</text>
</comment>
<evidence type="ECO:0000256" key="4">
    <source>
        <dbReference type="ARBA" id="ARBA00022475"/>
    </source>
</evidence>
<dbReference type="InterPro" id="IPR023299">
    <property type="entry name" value="ATPase_P-typ_cyto_dom_N"/>
</dbReference>
<evidence type="ECO:0000256" key="3">
    <source>
        <dbReference type="ARBA" id="ARBA00022448"/>
    </source>
</evidence>
<dbReference type="Pfam" id="PF00122">
    <property type="entry name" value="E1-E2_ATPase"/>
    <property type="match status" value="1"/>
</dbReference>
<organism evidence="17 18">
    <name type="scientific">Nereida ignava</name>
    <dbReference type="NCBI Taxonomy" id="282199"/>
    <lineage>
        <taxon>Bacteria</taxon>
        <taxon>Pseudomonadati</taxon>
        <taxon>Pseudomonadota</taxon>
        <taxon>Alphaproteobacteria</taxon>
        <taxon>Rhodobacterales</taxon>
        <taxon>Roseobacteraceae</taxon>
        <taxon>Nereida</taxon>
    </lineage>
</organism>
<keyword evidence="13" id="KW-0406">Ion transport</keyword>
<keyword evidence="10" id="KW-0460">Magnesium</keyword>
<dbReference type="SUPFAM" id="SSF81653">
    <property type="entry name" value="Calcium ATPase, transduction domain A"/>
    <property type="match status" value="1"/>
</dbReference>
<evidence type="ECO:0000256" key="13">
    <source>
        <dbReference type="ARBA" id="ARBA00023065"/>
    </source>
</evidence>
<keyword evidence="4 15" id="KW-1003">Cell membrane</keyword>
<feature type="transmembrane region" description="Helical" evidence="15">
    <location>
        <begin position="662"/>
        <end position="678"/>
    </location>
</feature>
<dbReference type="PANTHER" id="PTHR43520">
    <property type="entry name" value="ATP7, ISOFORM B"/>
    <property type="match status" value="1"/>
</dbReference>
<dbReference type="STRING" id="282199.GCA_001049735_01020"/>
<dbReference type="InterPro" id="IPR036163">
    <property type="entry name" value="HMA_dom_sf"/>
</dbReference>
<evidence type="ECO:0000256" key="12">
    <source>
        <dbReference type="ARBA" id="ARBA00022989"/>
    </source>
</evidence>
<keyword evidence="6 15" id="KW-0812">Transmembrane</keyword>
<evidence type="ECO:0000256" key="9">
    <source>
        <dbReference type="ARBA" id="ARBA00022840"/>
    </source>
</evidence>
<feature type="transmembrane region" description="Helical" evidence="15">
    <location>
        <begin position="105"/>
        <end position="125"/>
    </location>
</feature>
<dbReference type="Gene3D" id="2.70.150.10">
    <property type="entry name" value="Calcium-transporting ATPase, cytoplasmic transduction domain A"/>
    <property type="match status" value="1"/>
</dbReference>
<dbReference type="GO" id="GO:0043682">
    <property type="term" value="F:P-type divalent copper transporter activity"/>
    <property type="evidence" value="ECO:0007669"/>
    <property type="project" value="TreeGrafter"/>
</dbReference>
<feature type="transmembrane region" description="Helical" evidence="15">
    <location>
        <begin position="198"/>
        <end position="216"/>
    </location>
</feature>
<comment type="subcellular location">
    <subcellularLocation>
        <location evidence="1">Cell membrane</location>
        <topology evidence="1">Multi-pass membrane protein</topology>
    </subcellularLocation>
</comment>
<proteinExistence type="inferred from homology"/>
<dbReference type="NCBIfam" id="TIGR01511">
    <property type="entry name" value="ATPase-IB1_Cu"/>
    <property type="match status" value="1"/>
</dbReference>
<dbReference type="RefSeq" id="WP_048598411.1">
    <property type="nucleotide sequence ID" value="NZ_CBFHGK010000008.1"/>
</dbReference>
<keyword evidence="3" id="KW-0813">Transport</keyword>
<dbReference type="PROSITE" id="PS00154">
    <property type="entry name" value="ATPASE_E1_E2"/>
    <property type="match status" value="1"/>
</dbReference>
<dbReference type="SUPFAM" id="SSF56784">
    <property type="entry name" value="HAD-like"/>
    <property type="match status" value="1"/>
</dbReference>
<evidence type="ECO:0000256" key="2">
    <source>
        <dbReference type="ARBA" id="ARBA00006024"/>
    </source>
</evidence>
<dbReference type="PRINTS" id="PR00119">
    <property type="entry name" value="CATATPASE"/>
</dbReference>
<evidence type="ECO:0000256" key="5">
    <source>
        <dbReference type="ARBA" id="ARBA00022553"/>
    </source>
</evidence>
<feature type="transmembrane region" description="Helical" evidence="15">
    <location>
        <begin position="350"/>
        <end position="372"/>
    </location>
</feature>
<feature type="transmembrane region" description="Helical" evidence="15">
    <location>
        <begin position="170"/>
        <end position="192"/>
    </location>
</feature>
<dbReference type="Pfam" id="PF00403">
    <property type="entry name" value="HMA"/>
    <property type="match status" value="1"/>
</dbReference>
<dbReference type="SUPFAM" id="SSF81665">
    <property type="entry name" value="Calcium ATPase, transmembrane domain M"/>
    <property type="match status" value="1"/>
</dbReference>
<dbReference type="NCBIfam" id="TIGR01525">
    <property type="entry name" value="ATPase-IB_hvy"/>
    <property type="match status" value="1"/>
</dbReference>
<evidence type="ECO:0000256" key="8">
    <source>
        <dbReference type="ARBA" id="ARBA00022741"/>
    </source>
</evidence>
<dbReference type="PANTHER" id="PTHR43520:SF5">
    <property type="entry name" value="CATION-TRANSPORTING P-TYPE ATPASE-RELATED"/>
    <property type="match status" value="1"/>
</dbReference>
<evidence type="ECO:0000259" key="16">
    <source>
        <dbReference type="PROSITE" id="PS50846"/>
    </source>
</evidence>
<feature type="transmembrane region" description="Helical" evidence="15">
    <location>
        <begin position="137"/>
        <end position="158"/>
    </location>
</feature>
<evidence type="ECO:0000256" key="15">
    <source>
        <dbReference type="RuleBase" id="RU362081"/>
    </source>
</evidence>
<keyword evidence="8 15" id="KW-0547">Nucleotide-binding</keyword>
<dbReference type="GO" id="GO:0005524">
    <property type="term" value="F:ATP binding"/>
    <property type="evidence" value="ECO:0007669"/>
    <property type="project" value="UniProtKB-UniRule"/>
</dbReference>
<sequence>MTAACPACIGATGPAEFAASNAPDAMQFSLPTIHCTACIGKIERGLVSQNGVQSVRVNLSLKRLTVTGPVQSDAIISAVKSLGFEIYPLDAATLANTTDKAGRNLLIRMAVAGFAMMNVMLLSVAVWSGASDATRDFFHLISAAIALPTVAYSAQPFFQNALSALRKGGLNMDVPISLAIILAAGMSLFETLNGGEHAYFDAAVSLTFFLLIGRYLDHQTRSAARSAAKELTALESHTADRIRNGVAQTVQLSEVAVDDIIAVPAGTRVPVDGVLLSEAALMDRSFLTGESAAVHLNQGSEIQAGEVNLAGPLQIRATAVGEDTTLRRMAELVELAESGRNGYTALADRAAAIYAPAVHLLALVAFLAWWVIGGDVRHALNIAIAVLIITCPCALGLAVPAVTTAAISRLFNAGFLVKHATALERLAEVNYVVFDKTGTLTKPAVHVPENLTKTERAVALGLAQVSHHPMSRALVEQLQTQSPAPLEDITEVVGQGVQGRYLGQEVQLGRGQWLGASFAGLGMRIGDASPIQFEAPETLRTGVREALSELCLPAEVVTGDATEPAQSFAKRIGLKITANARPTDKLERISALEAEGKRVLMVGDGLNDTAALASAHASIAPALALEASRSASDVVILKDNFTALPMVLRVAKATQDLSKQNFAIAAAYNMIAIPIALAGAATPLAAALAMSVSSITVLLNSQRMRSVK</sequence>
<dbReference type="CDD" id="cd00371">
    <property type="entry name" value="HMA"/>
    <property type="match status" value="1"/>
</dbReference>
<evidence type="ECO:0000256" key="11">
    <source>
        <dbReference type="ARBA" id="ARBA00022967"/>
    </source>
</evidence>
<dbReference type="AlphaFoldDB" id="A0A0U1NJS9"/>
<keyword evidence="14 15" id="KW-0472">Membrane</keyword>
<dbReference type="SUPFAM" id="SSF55008">
    <property type="entry name" value="HMA, heavy metal-associated domain"/>
    <property type="match status" value="1"/>
</dbReference>
<evidence type="ECO:0000256" key="7">
    <source>
        <dbReference type="ARBA" id="ARBA00022723"/>
    </source>
</evidence>
<evidence type="ECO:0000256" key="14">
    <source>
        <dbReference type="ARBA" id="ARBA00023136"/>
    </source>
</evidence>
<dbReference type="GO" id="GO:0016887">
    <property type="term" value="F:ATP hydrolysis activity"/>
    <property type="evidence" value="ECO:0007669"/>
    <property type="project" value="InterPro"/>
</dbReference>
<dbReference type="GO" id="GO:0005507">
    <property type="term" value="F:copper ion binding"/>
    <property type="evidence" value="ECO:0007669"/>
    <property type="project" value="TreeGrafter"/>
</dbReference>
<feature type="transmembrane region" description="Helical" evidence="15">
    <location>
        <begin position="378"/>
        <end position="402"/>
    </location>
</feature>
<evidence type="ECO:0000256" key="10">
    <source>
        <dbReference type="ARBA" id="ARBA00022842"/>
    </source>
</evidence>
<dbReference type="Gene3D" id="3.30.70.100">
    <property type="match status" value="1"/>
</dbReference>
<protein>
    <submittedName>
        <fullName evidence="17">Cation-transporting ATPase PacS</fullName>
        <ecNumber evidence="17">3.6.3.-</ecNumber>
    </submittedName>
</protein>